<protein>
    <submittedName>
        <fullName evidence="1">Uncharacterized protein</fullName>
    </submittedName>
</protein>
<dbReference type="Proteomes" id="UP000054630">
    <property type="component" value="Unassembled WGS sequence"/>
</dbReference>
<keyword evidence="2" id="KW-1185">Reference proteome</keyword>
<proteinExistence type="predicted"/>
<evidence type="ECO:0000313" key="2">
    <source>
        <dbReference type="Proteomes" id="UP000054630"/>
    </source>
</evidence>
<accession>A0A0V0RI43</accession>
<dbReference type="AlphaFoldDB" id="A0A0V0RI43"/>
<gene>
    <name evidence="1" type="ORF">T07_8828</name>
</gene>
<reference evidence="1 2" key="1">
    <citation type="submission" date="2015-01" db="EMBL/GenBank/DDBJ databases">
        <title>Evolution of Trichinella species and genotypes.</title>
        <authorList>
            <person name="Korhonen P.K."/>
            <person name="Edoardo P."/>
            <person name="Giuseppe L.R."/>
            <person name="Gasser R.B."/>
        </authorList>
    </citation>
    <scope>NUCLEOTIDE SEQUENCE [LARGE SCALE GENOMIC DNA]</scope>
    <source>
        <strain evidence="1">ISS37</strain>
    </source>
</reference>
<name>A0A0V0RI43_9BILA</name>
<organism evidence="1 2">
    <name type="scientific">Trichinella nelsoni</name>
    <dbReference type="NCBI Taxonomy" id="6336"/>
    <lineage>
        <taxon>Eukaryota</taxon>
        <taxon>Metazoa</taxon>
        <taxon>Ecdysozoa</taxon>
        <taxon>Nematoda</taxon>
        <taxon>Enoplea</taxon>
        <taxon>Dorylaimia</taxon>
        <taxon>Trichinellida</taxon>
        <taxon>Trichinellidae</taxon>
        <taxon>Trichinella</taxon>
    </lineage>
</organism>
<sequence length="198" mass="22571">MGPCGVVNYTLSQICLSVTYDATSDICFGFRRLFILPVSQWWNYHYFFNIHPLPSFSCPSVSKRLMFSSVWLFSRDEMENCRNTKNPPPSTSGRSVTSSAHRQQFRKFFKLGKTAASLSSQEDVHQGKQVHYDEFHHKSSPREITVDPPTLLDSVLLVTEKAKCKLCIYDRSVDGQSSIPAADRLQNRLLVLFKLGNI</sequence>
<dbReference type="OrthoDB" id="10344114at2759"/>
<comment type="caution">
    <text evidence="1">The sequence shown here is derived from an EMBL/GenBank/DDBJ whole genome shotgun (WGS) entry which is preliminary data.</text>
</comment>
<dbReference type="EMBL" id="JYDL01000176">
    <property type="protein sequence ID" value="KRX13960.1"/>
    <property type="molecule type" value="Genomic_DNA"/>
</dbReference>
<evidence type="ECO:0000313" key="1">
    <source>
        <dbReference type="EMBL" id="KRX13960.1"/>
    </source>
</evidence>